<feature type="compositionally biased region" description="Low complexity" evidence="1">
    <location>
        <begin position="46"/>
        <end position="61"/>
    </location>
</feature>
<name>A0A4Y3R6J3_STRCI</name>
<dbReference type="EMBL" id="BJMM01000049">
    <property type="protein sequence ID" value="GEB53366.1"/>
    <property type="molecule type" value="Genomic_DNA"/>
</dbReference>
<dbReference type="AlphaFoldDB" id="A0A4Y3R6J3"/>
<organism evidence="2 3">
    <name type="scientific">Streptomyces cacaoi</name>
    <dbReference type="NCBI Taxonomy" id="1898"/>
    <lineage>
        <taxon>Bacteria</taxon>
        <taxon>Bacillati</taxon>
        <taxon>Actinomycetota</taxon>
        <taxon>Actinomycetes</taxon>
        <taxon>Kitasatosporales</taxon>
        <taxon>Streptomycetaceae</taxon>
        <taxon>Streptomyces</taxon>
    </lineage>
</organism>
<evidence type="ECO:0000313" key="3">
    <source>
        <dbReference type="Proteomes" id="UP000319210"/>
    </source>
</evidence>
<comment type="caution">
    <text evidence="2">The sequence shown here is derived from an EMBL/GenBank/DDBJ whole genome shotgun (WGS) entry which is preliminary data.</text>
</comment>
<proteinExistence type="predicted"/>
<feature type="compositionally biased region" description="Gly residues" evidence="1">
    <location>
        <begin position="62"/>
        <end position="76"/>
    </location>
</feature>
<dbReference type="Proteomes" id="UP000319210">
    <property type="component" value="Unassembled WGS sequence"/>
</dbReference>
<evidence type="ECO:0000313" key="2">
    <source>
        <dbReference type="EMBL" id="GEB53366.1"/>
    </source>
</evidence>
<reference evidence="2 3" key="1">
    <citation type="submission" date="2019-06" db="EMBL/GenBank/DDBJ databases">
        <title>Whole genome shotgun sequence of Streptomyces cacaoi subsp. cacaoi NBRC 12748.</title>
        <authorList>
            <person name="Hosoyama A."/>
            <person name="Uohara A."/>
            <person name="Ohji S."/>
            <person name="Ichikawa N."/>
        </authorList>
    </citation>
    <scope>NUCLEOTIDE SEQUENCE [LARGE SCALE GENOMIC DNA]</scope>
    <source>
        <strain evidence="2 3">NBRC 12748</strain>
    </source>
</reference>
<evidence type="ECO:0000256" key="1">
    <source>
        <dbReference type="SAM" id="MobiDB-lite"/>
    </source>
</evidence>
<feature type="region of interest" description="Disordered" evidence="1">
    <location>
        <begin position="1"/>
        <end position="223"/>
    </location>
</feature>
<protein>
    <submittedName>
        <fullName evidence="2">Uncharacterized protein</fullName>
    </submittedName>
</protein>
<feature type="compositionally biased region" description="Polar residues" evidence="1">
    <location>
        <begin position="214"/>
        <end position="223"/>
    </location>
</feature>
<sequence>MRVRLPAVPRRAADVRAGTSSYAGGTTTAPLTTVPFPGTPEADSSGTAEAETADAAGAADAHGGGARGGGRGGVRGGVREVDTADVTGEAQDAAGGTAASPPGEPTTDHPSPGRRAGPPLKAECQEKVIHGKNSGNGPVRTGRHRGSARETPGKRRGNAGERPGNEGRSGGSQPPGARAMMCGPTAYRPFEPARESPRSSGAPKEQDPPLNLSGPVTAQARQI</sequence>
<feature type="compositionally biased region" description="Low complexity" evidence="1">
    <location>
        <begin position="1"/>
        <end position="29"/>
    </location>
</feature>
<gene>
    <name evidence="2" type="ORF">SCA03_59170</name>
</gene>
<accession>A0A4Y3R6J3</accession>
<keyword evidence="3" id="KW-1185">Reference proteome</keyword>